<feature type="transmembrane region" description="Helical" evidence="1">
    <location>
        <begin position="69"/>
        <end position="87"/>
    </location>
</feature>
<keyword evidence="1" id="KW-0472">Membrane</keyword>
<reference evidence="2" key="1">
    <citation type="submission" date="2023-06" db="EMBL/GenBank/DDBJ databases">
        <title>Identification and characterization of horizontal gene transfer across gut microbiota members of farm animals based on homology search.</title>
        <authorList>
            <person name="Schwarzerova J."/>
            <person name="Nykrynova M."/>
            <person name="Jureckova K."/>
            <person name="Cejkova D."/>
            <person name="Rychlik I."/>
        </authorList>
    </citation>
    <scope>NUCLEOTIDE SEQUENCE</scope>
    <source>
        <strain evidence="2">ET39</strain>
    </source>
</reference>
<dbReference type="Pfam" id="PF02681">
    <property type="entry name" value="DUF212"/>
    <property type="match status" value="1"/>
</dbReference>
<proteinExistence type="predicted"/>
<dbReference type="InterPro" id="IPR036938">
    <property type="entry name" value="PAP2/HPO_sf"/>
</dbReference>
<dbReference type="SUPFAM" id="SSF48317">
    <property type="entry name" value="Acid phosphatase/Vanadium-dependent haloperoxidase"/>
    <property type="match status" value="1"/>
</dbReference>
<dbReference type="InterPro" id="IPR003832">
    <property type="entry name" value="DUF212"/>
</dbReference>
<dbReference type="PANTHER" id="PTHR31446:SF29">
    <property type="entry name" value="ACID PHOSPHATASE_VANADIUM-DEPENDENT HALOPEROXIDASE-RELATED PROTEIN"/>
    <property type="match status" value="1"/>
</dbReference>
<dbReference type="RefSeq" id="WP_289608312.1">
    <property type="nucleotide sequence ID" value="NZ_JAUDCG010000049.1"/>
</dbReference>
<dbReference type="PANTHER" id="PTHR31446">
    <property type="entry name" value="ACID PHOSPHATASE/VANADIUM-DEPENDENT HALOPEROXIDASE-RELATED PROTEIN"/>
    <property type="match status" value="1"/>
</dbReference>
<keyword evidence="3" id="KW-1185">Reference proteome</keyword>
<evidence type="ECO:0000313" key="2">
    <source>
        <dbReference type="EMBL" id="MDM8157869.1"/>
    </source>
</evidence>
<gene>
    <name evidence="2" type="ORF">QUV96_09490</name>
</gene>
<evidence type="ECO:0000313" key="3">
    <source>
        <dbReference type="Proteomes" id="UP001529340"/>
    </source>
</evidence>
<organism evidence="2 3">
    <name type="scientific">Amedibacillus dolichus</name>
    <dbReference type="NCBI Taxonomy" id="31971"/>
    <lineage>
        <taxon>Bacteria</taxon>
        <taxon>Bacillati</taxon>
        <taxon>Bacillota</taxon>
        <taxon>Erysipelotrichia</taxon>
        <taxon>Erysipelotrichales</taxon>
        <taxon>Erysipelotrichaceae</taxon>
        <taxon>Amedibacillus</taxon>
    </lineage>
</organism>
<accession>A0ABT7UE44</accession>
<comment type="caution">
    <text evidence="2">The sequence shown here is derived from an EMBL/GenBank/DDBJ whole genome shotgun (WGS) entry which is preliminary data.</text>
</comment>
<dbReference type="Proteomes" id="UP001529340">
    <property type="component" value="Unassembled WGS sequence"/>
</dbReference>
<keyword evidence="1" id="KW-1133">Transmembrane helix</keyword>
<feature type="transmembrane region" description="Helical" evidence="1">
    <location>
        <begin position="6"/>
        <end position="28"/>
    </location>
</feature>
<protein>
    <submittedName>
        <fullName evidence="2">Divergent PAP2 family protein</fullName>
    </submittedName>
</protein>
<feature type="transmembrane region" description="Helical" evidence="1">
    <location>
        <begin position="132"/>
        <end position="154"/>
    </location>
</feature>
<name>A0ABT7UE44_9FIRM</name>
<reference evidence="2" key="2">
    <citation type="submission" date="2023-06" db="EMBL/GenBank/DDBJ databases">
        <authorList>
            <person name="Zeman M."/>
            <person name="Kubasova T."/>
            <person name="Jahodarova E."/>
            <person name="Nykrynova M."/>
            <person name="Rychlik I."/>
        </authorList>
    </citation>
    <scope>NUCLEOTIDE SEQUENCE</scope>
    <source>
        <strain evidence="2">ET39</strain>
    </source>
</reference>
<dbReference type="EMBL" id="JAUDCG010000049">
    <property type="protein sequence ID" value="MDM8157869.1"/>
    <property type="molecule type" value="Genomic_DNA"/>
</dbReference>
<keyword evidence="1" id="KW-0812">Transmembrane</keyword>
<sequence length="155" mass="17105">MVISPSFYPLFAALLANVTAQVLKLFIFYFRSNRWDLHQVISCGGFPSSHSSTVVALATAIGLQEGFDSALFAITCIFALIVIYDAVNVRYYAGKNIQLTKQLISDIEEMQKVNFSDPIYHEKIKDVLGHKFVEAIGGIILGLLVAFLMAPLMAV</sequence>
<evidence type="ECO:0000256" key="1">
    <source>
        <dbReference type="SAM" id="Phobius"/>
    </source>
</evidence>